<dbReference type="RefSeq" id="XP_017025228.2">
    <property type="nucleotide sequence ID" value="XM_017169739.3"/>
</dbReference>
<reference evidence="7" key="2">
    <citation type="submission" date="2025-08" db="UniProtKB">
        <authorList>
            <consortium name="RefSeq"/>
        </authorList>
    </citation>
    <scope>IDENTIFICATION</scope>
    <source>
        <strain evidence="7">14028-0561.14</strain>
        <tissue evidence="7">Whole fly</tissue>
    </source>
</reference>
<dbReference type="Proteomes" id="UP001652661">
    <property type="component" value="Chromosome 2R"/>
</dbReference>
<organism evidence="6 7">
    <name type="scientific">Drosophila kikkawai</name>
    <name type="common">Fruit fly</name>
    <dbReference type="NCBI Taxonomy" id="30033"/>
    <lineage>
        <taxon>Eukaryota</taxon>
        <taxon>Metazoa</taxon>
        <taxon>Ecdysozoa</taxon>
        <taxon>Arthropoda</taxon>
        <taxon>Hexapoda</taxon>
        <taxon>Insecta</taxon>
        <taxon>Pterygota</taxon>
        <taxon>Neoptera</taxon>
        <taxon>Endopterygota</taxon>
        <taxon>Diptera</taxon>
        <taxon>Brachycera</taxon>
        <taxon>Muscomorpha</taxon>
        <taxon>Ephydroidea</taxon>
        <taxon>Drosophilidae</taxon>
        <taxon>Drosophila</taxon>
        <taxon>Sophophora</taxon>
    </lineage>
</organism>
<feature type="transmembrane region" description="Helical" evidence="5">
    <location>
        <begin position="155"/>
        <end position="175"/>
    </location>
</feature>
<dbReference type="PANTHER" id="PTHR23291:SF50">
    <property type="entry name" value="PROTEIN LIFEGUARD 4"/>
    <property type="match status" value="1"/>
</dbReference>
<comment type="similarity">
    <text evidence="5">Belongs to the BI1 family.</text>
</comment>
<feature type="transmembrane region" description="Helical" evidence="5">
    <location>
        <begin position="72"/>
        <end position="91"/>
    </location>
</feature>
<dbReference type="AlphaFoldDB" id="A0A6P4IRY0"/>
<evidence type="ECO:0000256" key="2">
    <source>
        <dbReference type="ARBA" id="ARBA00022692"/>
    </source>
</evidence>
<feature type="transmembrane region" description="Helical" evidence="5">
    <location>
        <begin position="97"/>
        <end position="119"/>
    </location>
</feature>
<dbReference type="PANTHER" id="PTHR23291">
    <property type="entry name" value="BAX INHIBITOR-RELATED"/>
    <property type="match status" value="1"/>
</dbReference>
<sequence>MLLIKYKSIIRHQTVVSQQSGDEMDTVMVMEKSEVPGIAVQCNLLLPNGHFQKTYDFDIADIGQRRLLVRRFFGILIVQIACTLPCLEVLLKYPMPYMEAVMPISLVLTMFLYTCFYVWRDWRRFAPYNYLVLLLSTFISSLNRSMYLLNLVQTHWVYAYPVILILELLALMLYSSQERFRFTQIRGISIICLVFGLFLLLGYRLNRMVELFSAMACTVEAWYVIYDTHFMLCGRHGYNMGPQECIYAACNIHCDLPKGCWRLMRMLFFSKIVEAIRMFRECFRTEVC</sequence>
<dbReference type="InterPro" id="IPR006214">
    <property type="entry name" value="Bax_inhibitor_1-related"/>
</dbReference>
<comment type="subcellular location">
    <subcellularLocation>
        <location evidence="1">Membrane</location>
        <topology evidence="1">Multi-pass membrane protein</topology>
    </subcellularLocation>
</comment>
<keyword evidence="2 5" id="KW-0812">Transmembrane</keyword>
<feature type="transmembrane region" description="Helical" evidence="5">
    <location>
        <begin position="187"/>
        <end position="205"/>
    </location>
</feature>
<reference evidence="6" key="1">
    <citation type="submission" date="2025-05" db="UniProtKB">
        <authorList>
            <consortium name="RefSeq"/>
        </authorList>
    </citation>
    <scope>NUCLEOTIDE SEQUENCE [LARGE SCALE GENOMIC DNA]</scope>
    <source>
        <strain evidence="6">14028-0561.14</strain>
    </source>
</reference>
<proteinExistence type="inferred from homology"/>
<accession>A0A6P4IRY0</accession>
<evidence type="ECO:0000313" key="7">
    <source>
        <dbReference type="RefSeq" id="XP_017025228.2"/>
    </source>
</evidence>
<keyword evidence="3 5" id="KW-1133">Transmembrane helix</keyword>
<keyword evidence="6" id="KW-1185">Reference proteome</keyword>
<dbReference type="GeneID" id="108076744"/>
<evidence type="ECO:0000256" key="4">
    <source>
        <dbReference type="ARBA" id="ARBA00023136"/>
    </source>
</evidence>
<keyword evidence="4 5" id="KW-0472">Membrane</keyword>
<evidence type="ECO:0000313" key="6">
    <source>
        <dbReference type="Proteomes" id="UP001652661"/>
    </source>
</evidence>
<feature type="transmembrane region" description="Helical" evidence="5">
    <location>
        <begin position="131"/>
        <end position="149"/>
    </location>
</feature>
<evidence type="ECO:0000256" key="5">
    <source>
        <dbReference type="RuleBase" id="RU004379"/>
    </source>
</evidence>
<evidence type="ECO:0000256" key="1">
    <source>
        <dbReference type="ARBA" id="ARBA00004141"/>
    </source>
</evidence>
<name>A0A6P4IRY0_DROKI</name>
<protein>
    <submittedName>
        <fullName evidence="7">Protein lifeguard 2</fullName>
    </submittedName>
</protein>
<evidence type="ECO:0000256" key="3">
    <source>
        <dbReference type="ARBA" id="ARBA00022989"/>
    </source>
</evidence>
<gene>
    <name evidence="7" type="primary">LOC108076744</name>
</gene>
<dbReference type="OrthoDB" id="7933078at2759"/>